<dbReference type="Proteomes" id="UP000702425">
    <property type="component" value="Unassembled WGS sequence"/>
</dbReference>
<evidence type="ECO:0008006" key="3">
    <source>
        <dbReference type="Google" id="ProtNLM"/>
    </source>
</evidence>
<protein>
    <recommendedName>
        <fullName evidence="3">Restriction endonuclease subunit R</fullName>
    </recommendedName>
</protein>
<keyword evidence="2" id="KW-1185">Reference proteome</keyword>
<evidence type="ECO:0000313" key="1">
    <source>
        <dbReference type="EMBL" id="NQE38457.1"/>
    </source>
</evidence>
<gene>
    <name evidence="1" type="ORF">E5S67_06242</name>
</gene>
<comment type="caution">
    <text evidence="1">The sequence shown here is derived from an EMBL/GenBank/DDBJ whole genome shotgun (WGS) entry which is preliminary data.</text>
</comment>
<dbReference type="EMBL" id="SRRZ01000228">
    <property type="protein sequence ID" value="NQE38457.1"/>
    <property type="molecule type" value="Genomic_DNA"/>
</dbReference>
<proteinExistence type="predicted"/>
<accession>A0ABX2D718</accession>
<sequence length="207" mass="23727">MQKLQARDINLRYLIDNFGLQRVRNSEFFREWQENLPEVTDSEKQLLDRVQDIYFNLVDTPPVLENAVKLTIISPILFIAGLYESPFQVKAEKSIAIQEEDEGRIIEGRIDILIMKANLWVTVIESKQLSFSTDEALAQLLTYMLADPNPETPTFGMISTGANFSFVKLVRGETPQYARSAEFVISNPGNELYRVLQILKRLSQLPD</sequence>
<dbReference type="RefSeq" id="WP_172193169.1">
    <property type="nucleotide sequence ID" value="NZ_CAWPPK010000144.1"/>
</dbReference>
<reference evidence="1 2" key="1">
    <citation type="journal article" date="2020" name="Sci. Rep.">
        <title>A novel cyanobacterial geosmin producer, revising GeoA distribution and dispersion patterns in Bacteria.</title>
        <authorList>
            <person name="Churro C."/>
            <person name="Semedo-Aguiar A.P."/>
            <person name="Silva A.D."/>
            <person name="Pereira-Leal J.B."/>
            <person name="Leite R.B."/>
        </authorList>
    </citation>
    <scope>NUCLEOTIDE SEQUENCE [LARGE SCALE GENOMIC DNA]</scope>
    <source>
        <strain evidence="1 2">IPMA8</strain>
    </source>
</reference>
<evidence type="ECO:0000313" key="2">
    <source>
        <dbReference type="Proteomes" id="UP000702425"/>
    </source>
</evidence>
<name>A0ABX2D718_9CYAN</name>
<organism evidence="1 2">
    <name type="scientific">Microcoleus asticus IPMA8</name>
    <dbReference type="NCBI Taxonomy" id="2563858"/>
    <lineage>
        <taxon>Bacteria</taxon>
        <taxon>Bacillati</taxon>
        <taxon>Cyanobacteriota</taxon>
        <taxon>Cyanophyceae</taxon>
        <taxon>Oscillatoriophycideae</taxon>
        <taxon>Oscillatoriales</taxon>
        <taxon>Microcoleaceae</taxon>
        <taxon>Microcoleus</taxon>
        <taxon>Microcoleus asticus</taxon>
    </lineage>
</organism>